<feature type="transmembrane region" description="Helical" evidence="1">
    <location>
        <begin position="40"/>
        <end position="57"/>
    </location>
</feature>
<keyword evidence="1" id="KW-0472">Membrane</keyword>
<proteinExistence type="predicted"/>
<evidence type="ECO:0000313" key="2">
    <source>
        <dbReference type="EMBL" id="MBI4210187.1"/>
    </source>
</evidence>
<sequence>MASQQMIGGYAFIVGAIIALIAGLLAGFGRSGLLGGIEGWVPLVLVVLGVIVGILNVKDKEITNFLIAAIALLGLAGTAGGLVTIDTVIKPLGSVLAAVVQNVAVFVAPAALITALKAVKTLAAEQVM</sequence>
<name>A0A8T3YKQ0_9ARCH</name>
<keyword evidence="1" id="KW-0812">Transmembrane</keyword>
<evidence type="ECO:0000313" key="3">
    <source>
        <dbReference type="Proteomes" id="UP000732298"/>
    </source>
</evidence>
<evidence type="ECO:0000256" key="1">
    <source>
        <dbReference type="SAM" id="Phobius"/>
    </source>
</evidence>
<dbReference type="EMBL" id="JACQPB010000022">
    <property type="protein sequence ID" value="MBI4210187.1"/>
    <property type="molecule type" value="Genomic_DNA"/>
</dbReference>
<dbReference type="AlphaFoldDB" id="A0A8T3YKQ0"/>
<keyword evidence="1" id="KW-1133">Transmembrane helix</keyword>
<reference evidence="2" key="1">
    <citation type="submission" date="2020-07" db="EMBL/GenBank/DDBJ databases">
        <title>Huge and variable diversity of episymbiotic CPR bacteria and DPANN archaea in groundwater ecosystems.</title>
        <authorList>
            <person name="He C.Y."/>
            <person name="Keren R."/>
            <person name="Whittaker M."/>
            <person name="Farag I.F."/>
            <person name="Doudna J."/>
            <person name="Cate J.H.D."/>
            <person name="Banfield J.F."/>
        </authorList>
    </citation>
    <scope>NUCLEOTIDE SEQUENCE</scope>
    <source>
        <strain evidence="2">NC_groundwater_1296_Ag_S-0.2um_52_80</strain>
    </source>
</reference>
<organism evidence="2 3">
    <name type="scientific">Candidatus Iainarchaeum sp</name>
    <dbReference type="NCBI Taxonomy" id="3101447"/>
    <lineage>
        <taxon>Archaea</taxon>
        <taxon>Candidatus Iainarchaeota</taxon>
        <taxon>Candidatus Iainarchaeia</taxon>
        <taxon>Candidatus Iainarchaeales</taxon>
        <taxon>Candidatus Iainarchaeaceae</taxon>
        <taxon>Candidatus Iainarchaeum</taxon>
    </lineage>
</organism>
<gene>
    <name evidence="2" type="ORF">HY544_01620</name>
</gene>
<protein>
    <submittedName>
        <fullName evidence="2">Uncharacterized protein</fullName>
    </submittedName>
</protein>
<accession>A0A8T3YKQ0</accession>
<feature type="transmembrane region" description="Helical" evidence="1">
    <location>
        <begin position="64"/>
        <end position="83"/>
    </location>
</feature>
<comment type="caution">
    <text evidence="2">The sequence shown here is derived from an EMBL/GenBank/DDBJ whole genome shotgun (WGS) entry which is preliminary data.</text>
</comment>
<feature type="transmembrane region" description="Helical" evidence="1">
    <location>
        <begin position="95"/>
        <end position="119"/>
    </location>
</feature>
<feature type="transmembrane region" description="Helical" evidence="1">
    <location>
        <begin position="7"/>
        <end position="28"/>
    </location>
</feature>
<dbReference type="Proteomes" id="UP000732298">
    <property type="component" value="Unassembled WGS sequence"/>
</dbReference>